<keyword evidence="1" id="KW-1185">Reference proteome</keyword>
<proteinExistence type="predicted"/>
<evidence type="ECO:0000313" key="1">
    <source>
        <dbReference type="Proteomes" id="UP000046392"/>
    </source>
</evidence>
<dbReference type="Proteomes" id="UP000046392">
    <property type="component" value="Unplaced"/>
</dbReference>
<sequence>MAGILPEGGRQVIEKTECFRNSKSNLQLITLKAQGLKNKLLELTKASLDFNSHAILMLIETTVDIHYGDNSVMIPIIYKNNLSSYQHMESSRITENWSESKKI</sequence>
<name>A0A0N5BBB2_STREA</name>
<evidence type="ECO:0000313" key="2">
    <source>
        <dbReference type="WBParaSite" id="SPAL_0000332225.1"/>
    </source>
</evidence>
<accession>A0A0N5BBB2</accession>
<organism evidence="1 2">
    <name type="scientific">Strongyloides papillosus</name>
    <name type="common">Intestinal threadworm</name>
    <dbReference type="NCBI Taxonomy" id="174720"/>
    <lineage>
        <taxon>Eukaryota</taxon>
        <taxon>Metazoa</taxon>
        <taxon>Ecdysozoa</taxon>
        <taxon>Nematoda</taxon>
        <taxon>Chromadorea</taxon>
        <taxon>Rhabditida</taxon>
        <taxon>Tylenchina</taxon>
        <taxon>Panagrolaimomorpha</taxon>
        <taxon>Strongyloidoidea</taxon>
        <taxon>Strongyloididae</taxon>
        <taxon>Strongyloides</taxon>
    </lineage>
</organism>
<protein>
    <submittedName>
        <fullName evidence="2">MADS-box domain-containing protein</fullName>
    </submittedName>
</protein>
<reference evidence="2" key="1">
    <citation type="submission" date="2017-02" db="UniProtKB">
        <authorList>
            <consortium name="WormBaseParasite"/>
        </authorList>
    </citation>
    <scope>IDENTIFICATION</scope>
</reference>
<dbReference type="AlphaFoldDB" id="A0A0N5BBB2"/>
<dbReference type="WBParaSite" id="SPAL_0000332225.1">
    <property type="protein sequence ID" value="SPAL_0000332225.1"/>
    <property type="gene ID" value="SPAL_0000332225"/>
</dbReference>